<feature type="compositionally biased region" description="Basic and acidic residues" evidence="2">
    <location>
        <begin position="423"/>
        <end position="467"/>
    </location>
</feature>
<protein>
    <recommendedName>
        <fullName evidence="3">Bud22 domain-containing protein</fullName>
    </recommendedName>
</protein>
<dbReference type="Proteomes" id="UP000008066">
    <property type="component" value="Unassembled WGS sequence"/>
</dbReference>
<keyword evidence="5" id="KW-1185">Reference proteome</keyword>
<dbReference type="KEGG" id="cthr:CTHT_0043230"/>
<dbReference type="Pfam" id="PF09073">
    <property type="entry name" value="BUD22"/>
    <property type="match status" value="1"/>
</dbReference>
<dbReference type="STRING" id="759272.G0SAR6"/>
<dbReference type="InterPro" id="IPR015158">
    <property type="entry name" value="Bud22_dom"/>
</dbReference>
<feature type="compositionally biased region" description="Basic and acidic residues" evidence="2">
    <location>
        <begin position="506"/>
        <end position="536"/>
    </location>
</feature>
<dbReference type="OMA" id="GMHPSWE"/>
<feature type="compositionally biased region" description="Low complexity" evidence="2">
    <location>
        <begin position="354"/>
        <end position="364"/>
    </location>
</feature>
<feature type="compositionally biased region" description="Acidic residues" evidence="2">
    <location>
        <begin position="257"/>
        <end position="267"/>
    </location>
</feature>
<evidence type="ECO:0000256" key="1">
    <source>
        <dbReference type="ARBA" id="ARBA00023054"/>
    </source>
</evidence>
<feature type="compositionally biased region" description="Low complexity" evidence="2">
    <location>
        <begin position="324"/>
        <end position="344"/>
    </location>
</feature>
<proteinExistence type="predicted"/>
<evidence type="ECO:0000313" key="4">
    <source>
        <dbReference type="EMBL" id="EGS19838.1"/>
    </source>
</evidence>
<gene>
    <name evidence="4" type="ORF">CTHT_0043230</name>
</gene>
<evidence type="ECO:0000313" key="5">
    <source>
        <dbReference type="Proteomes" id="UP000008066"/>
    </source>
</evidence>
<dbReference type="GO" id="GO:0030490">
    <property type="term" value="P:maturation of SSU-rRNA"/>
    <property type="evidence" value="ECO:0007669"/>
    <property type="project" value="TreeGrafter"/>
</dbReference>
<dbReference type="OrthoDB" id="3364872at2759"/>
<evidence type="ECO:0000259" key="3">
    <source>
        <dbReference type="Pfam" id="PF09073"/>
    </source>
</evidence>
<dbReference type="HOGENOM" id="CLU_029647_0_0_1"/>
<name>G0SAR6_CHATD</name>
<dbReference type="GeneID" id="18258361"/>
<reference evidence="4 5" key="1">
    <citation type="journal article" date="2011" name="Cell">
        <title>Insight into structure and assembly of the nuclear pore complex by utilizing the genome of a eukaryotic thermophile.</title>
        <authorList>
            <person name="Amlacher S."/>
            <person name="Sarges P."/>
            <person name="Flemming D."/>
            <person name="van Noort V."/>
            <person name="Kunze R."/>
            <person name="Devos D.P."/>
            <person name="Arumugam M."/>
            <person name="Bork P."/>
            <person name="Hurt E."/>
        </authorList>
    </citation>
    <scope>NUCLEOTIDE SEQUENCE [LARGE SCALE GENOMIC DNA]</scope>
    <source>
        <strain evidence="5">DSM 1495 / CBS 144.50 / IMI 039719</strain>
    </source>
</reference>
<dbReference type="EMBL" id="GL988043">
    <property type="protein sequence ID" value="EGS19838.1"/>
    <property type="molecule type" value="Genomic_DNA"/>
</dbReference>
<feature type="region of interest" description="Disordered" evidence="2">
    <location>
        <begin position="146"/>
        <end position="637"/>
    </location>
</feature>
<dbReference type="InterPro" id="IPR037393">
    <property type="entry name" value="Bud22/SRFB1"/>
</dbReference>
<keyword evidence="1" id="KW-0175">Coiled coil</keyword>
<feature type="compositionally biased region" description="Basic and acidic residues" evidence="2">
    <location>
        <begin position="152"/>
        <end position="220"/>
    </location>
</feature>
<evidence type="ECO:0000256" key="2">
    <source>
        <dbReference type="SAM" id="MobiDB-lite"/>
    </source>
</evidence>
<feature type="compositionally biased region" description="Acidic residues" evidence="2">
    <location>
        <begin position="221"/>
        <end position="241"/>
    </location>
</feature>
<dbReference type="PANTHER" id="PTHR23325:SF1">
    <property type="entry name" value="SERUM RESPONSE FACTOR-BINDING PROTEIN 1"/>
    <property type="match status" value="1"/>
</dbReference>
<organism evidence="5">
    <name type="scientific">Chaetomium thermophilum (strain DSM 1495 / CBS 144.50 / IMI 039719)</name>
    <name type="common">Thermochaetoides thermophila</name>
    <dbReference type="NCBI Taxonomy" id="759272"/>
    <lineage>
        <taxon>Eukaryota</taxon>
        <taxon>Fungi</taxon>
        <taxon>Dikarya</taxon>
        <taxon>Ascomycota</taxon>
        <taxon>Pezizomycotina</taxon>
        <taxon>Sordariomycetes</taxon>
        <taxon>Sordariomycetidae</taxon>
        <taxon>Sordariales</taxon>
        <taxon>Chaetomiaceae</taxon>
        <taxon>Thermochaetoides</taxon>
    </lineage>
</organism>
<feature type="domain" description="Bud22" evidence="3">
    <location>
        <begin position="263"/>
        <end position="539"/>
    </location>
</feature>
<dbReference type="PANTHER" id="PTHR23325">
    <property type="entry name" value="SERUM RESPONSE FACTOR-BINDING"/>
    <property type="match status" value="1"/>
</dbReference>
<dbReference type="GO" id="GO:0005634">
    <property type="term" value="C:nucleus"/>
    <property type="evidence" value="ECO:0007669"/>
    <property type="project" value="TreeGrafter"/>
</dbReference>
<feature type="compositionally biased region" description="Basic and acidic residues" evidence="2">
    <location>
        <begin position="606"/>
        <end position="625"/>
    </location>
</feature>
<feature type="compositionally biased region" description="Acidic residues" evidence="2">
    <location>
        <begin position="285"/>
        <end position="297"/>
    </location>
</feature>
<feature type="compositionally biased region" description="Basic residues" evidence="2">
    <location>
        <begin position="411"/>
        <end position="422"/>
    </location>
</feature>
<feature type="compositionally biased region" description="Basic and acidic residues" evidence="2">
    <location>
        <begin position="476"/>
        <end position="497"/>
    </location>
</feature>
<dbReference type="AlphaFoldDB" id="G0SAR6"/>
<feature type="compositionally biased region" description="Polar residues" evidence="2">
    <location>
        <begin position="588"/>
        <end position="601"/>
    </location>
</feature>
<dbReference type="eggNOG" id="ENOG502S6Z4">
    <property type="taxonomic scope" value="Eukaryota"/>
</dbReference>
<sequence length="637" mass="71515">MPKRKREDTSLPALLSKHRHLLYQALKTAKGFERQRQSKRLRDPKSTPDKKVRIEKEVVVLKSLDLRQAAHAHLCHSLLRIKGIAESDKLPEEFKAGVPKPQLEEEERVLLHNVTSNLYNRKPVIQAIDRAVEEVCKAIGVPVPEKKRGKKGVKDEGEKNGAVKVEEEEKKDKKEKKDNDKKEEKDKEKKSKDKEDKKREQEKEKRKDKYKKDNKRKDSDSDSEPDSDDEPEQPEIDESEEERAVNELDKMLGLASDESEDEGSEEDILVKGGRRRADLDPNEITTDEEDSESENLDPNEITDKSSDSEESFAGFSDAQPEGPSSESSESQSDSSSDSESSASESKSESHSDSDSSSSSSSSSSRPSKKRKHDTSKTTRLRPTDSTFLPTLMGGYISGSESEASDLDIAPRRKNRRGQRARQKIWEKKYGEQARHLQKKRAEEEAKKKGRDAGWDLRRGAVGEDGVKPWKKGIKNPLKEKEGQGEKKEEGKKEEGGKKGGFGKHQRGGDNNKKRDDTGPLHPSWEAKKKLKEKEKLTAPCHAICENLDNSGSDFDSDDDDTKSESSSDLDLDIDLDDALLDKVAPQIRRSTSRIPTLTPTLNPGMDLDKANDDEGSRYDSERDNDTDSGESSDDHSG</sequence>
<dbReference type="RefSeq" id="XP_006694723.1">
    <property type="nucleotide sequence ID" value="XM_006694660.1"/>
</dbReference>
<dbReference type="GO" id="GO:0030686">
    <property type="term" value="C:90S preribosome"/>
    <property type="evidence" value="ECO:0007669"/>
    <property type="project" value="TreeGrafter"/>
</dbReference>
<feature type="compositionally biased region" description="Acidic residues" evidence="2">
    <location>
        <begin position="554"/>
        <end position="578"/>
    </location>
</feature>
<accession>G0SAR6</accession>